<dbReference type="InterPro" id="IPR001478">
    <property type="entry name" value="PDZ"/>
</dbReference>
<protein>
    <recommendedName>
        <fullName evidence="2">PDZ domain-containing protein</fullName>
    </recommendedName>
</protein>
<dbReference type="CDD" id="cd00136">
    <property type="entry name" value="PDZ_canonical"/>
    <property type="match status" value="1"/>
</dbReference>
<dbReference type="SUPFAM" id="SSF50156">
    <property type="entry name" value="PDZ domain-like"/>
    <property type="match status" value="1"/>
</dbReference>
<organism evidence="3">
    <name type="scientific">Eutreptiella gymnastica</name>
    <dbReference type="NCBI Taxonomy" id="73025"/>
    <lineage>
        <taxon>Eukaryota</taxon>
        <taxon>Discoba</taxon>
        <taxon>Euglenozoa</taxon>
        <taxon>Euglenida</taxon>
        <taxon>Spirocuta</taxon>
        <taxon>Euglenophyceae</taxon>
        <taxon>Eutreptiales</taxon>
        <taxon>Eutreptiaceae</taxon>
        <taxon>Eutreptiella</taxon>
    </lineage>
</organism>
<dbReference type="Gene3D" id="2.30.42.10">
    <property type="match status" value="1"/>
</dbReference>
<feature type="transmembrane region" description="Helical" evidence="1">
    <location>
        <begin position="32"/>
        <end position="61"/>
    </location>
</feature>
<accession>A0A7S4GIG1</accession>
<dbReference type="EMBL" id="HBJA01143733">
    <property type="protein sequence ID" value="CAE0838060.1"/>
    <property type="molecule type" value="Transcribed_RNA"/>
</dbReference>
<sequence>MSGGPMSSAQYCAAYLEPELSAAASRSALTRWAIGLGLITFGTVLISIAPAAAGAATDLFVRPMLPGPMSHMVNNPVFVSRASAEEDQPAPAGMTRFKVTLAKPFGMVLEEDGNGGIVVSEILEEGNAAKEGTIQVGDSLIATTALVYNTEQSYGSVTVKGGEQYVRVAVRGEKFDTIMAAIRTNPASVPPTLEFERRGRK</sequence>
<reference evidence="3" key="1">
    <citation type="submission" date="2021-01" db="EMBL/GenBank/DDBJ databases">
        <authorList>
            <person name="Corre E."/>
            <person name="Pelletier E."/>
            <person name="Niang G."/>
            <person name="Scheremetjew M."/>
            <person name="Finn R."/>
            <person name="Kale V."/>
            <person name="Holt S."/>
            <person name="Cochrane G."/>
            <person name="Meng A."/>
            <person name="Brown T."/>
            <person name="Cohen L."/>
        </authorList>
    </citation>
    <scope>NUCLEOTIDE SEQUENCE</scope>
    <source>
        <strain evidence="3">CCMP1594</strain>
    </source>
</reference>
<evidence type="ECO:0000256" key="1">
    <source>
        <dbReference type="SAM" id="Phobius"/>
    </source>
</evidence>
<gene>
    <name evidence="3" type="ORF">EGYM00163_LOCUS49432</name>
</gene>
<evidence type="ECO:0000259" key="2">
    <source>
        <dbReference type="PROSITE" id="PS50106"/>
    </source>
</evidence>
<dbReference type="PROSITE" id="PS50106">
    <property type="entry name" value="PDZ"/>
    <property type="match status" value="1"/>
</dbReference>
<proteinExistence type="predicted"/>
<feature type="domain" description="PDZ" evidence="2">
    <location>
        <begin position="105"/>
        <end position="174"/>
    </location>
</feature>
<name>A0A7S4GIG1_9EUGL</name>
<dbReference type="AlphaFoldDB" id="A0A7S4GIG1"/>
<keyword evidence="1" id="KW-1133">Transmembrane helix</keyword>
<evidence type="ECO:0000313" key="3">
    <source>
        <dbReference type="EMBL" id="CAE0838060.1"/>
    </source>
</evidence>
<keyword evidence="1" id="KW-0812">Transmembrane</keyword>
<dbReference type="Pfam" id="PF00595">
    <property type="entry name" value="PDZ"/>
    <property type="match status" value="1"/>
</dbReference>
<dbReference type="InterPro" id="IPR036034">
    <property type="entry name" value="PDZ_sf"/>
</dbReference>
<keyword evidence="1" id="KW-0472">Membrane</keyword>